<dbReference type="GO" id="GO:0005634">
    <property type="term" value="C:nucleus"/>
    <property type="evidence" value="ECO:0007669"/>
    <property type="project" value="TreeGrafter"/>
</dbReference>
<dbReference type="Proteomes" id="UP000266721">
    <property type="component" value="Unassembled WGS sequence"/>
</dbReference>
<dbReference type="GO" id="GO:0000978">
    <property type="term" value="F:RNA polymerase II cis-regulatory region sequence-specific DNA binding"/>
    <property type="evidence" value="ECO:0007669"/>
    <property type="project" value="TreeGrafter"/>
</dbReference>
<evidence type="ECO:0000259" key="1">
    <source>
        <dbReference type="Pfam" id="PF25416"/>
    </source>
</evidence>
<sequence length="88" mass="9920">LATGYISFLYYRAVRPRLTIFVCQETDSVYHALYLDTFTSQELIGKLAKLYSVSSQQIAELYCSGPSGIYILITNEVWIASIKQTATI</sequence>
<evidence type="ECO:0000313" key="2">
    <source>
        <dbReference type="EMBL" id="OPL20150.1"/>
    </source>
</evidence>
<dbReference type="PANTHER" id="PTHR11037">
    <property type="entry name" value="TRANSCRIPTION FACTOR CP2"/>
    <property type="match status" value="1"/>
</dbReference>
<proteinExistence type="predicted"/>
<keyword evidence="3" id="KW-1185">Reference proteome</keyword>
<dbReference type="InterPro" id="IPR057520">
    <property type="entry name" value="GRHL1/CP2_C"/>
</dbReference>
<feature type="domain" description="GRHL1/CP2 C-terminal" evidence="1">
    <location>
        <begin position="16"/>
        <end position="77"/>
    </location>
</feature>
<name>A0A409V6E3_MYTGA</name>
<dbReference type="AlphaFoldDB" id="A0A409V6E3"/>
<protein>
    <recommendedName>
        <fullName evidence="1">GRHL1/CP2 C-terminal domain-containing protein</fullName>
    </recommendedName>
</protein>
<dbReference type="InterPro" id="IPR040167">
    <property type="entry name" value="TF_CP2-like"/>
</dbReference>
<dbReference type="PANTHER" id="PTHR11037:SF21">
    <property type="entry name" value="GEMINI, ISOFORM C"/>
    <property type="match status" value="1"/>
</dbReference>
<reference evidence="2 3" key="1">
    <citation type="journal article" date="2016" name="PLoS ONE">
        <title>A First Insight into the Genome of the Filter-Feeder Mussel Mytilus galloprovincialis.</title>
        <authorList>
            <person name="Murgarella M."/>
            <person name="Puiu D."/>
            <person name="Novoa B."/>
            <person name="Figueras A."/>
            <person name="Posada D."/>
            <person name="Canchaya C."/>
        </authorList>
    </citation>
    <scope>NUCLEOTIDE SEQUENCE [LARGE SCALE GENOMIC DNA]</scope>
    <source>
        <tissue evidence="2">Muscle</tissue>
    </source>
</reference>
<accession>A0A409V6E3</accession>
<organism evidence="2 3">
    <name type="scientific">Mytilus galloprovincialis</name>
    <name type="common">Mediterranean mussel</name>
    <dbReference type="NCBI Taxonomy" id="29158"/>
    <lineage>
        <taxon>Eukaryota</taxon>
        <taxon>Metazoa</taxon>
        <taxon>Spiralia</taxon>
        <taxon>Lophotrochozoa</taxon>
        <taxon>Mollusca</taxon>
        <taxon>Bivalvia</taxon>
        <taxon>Autobranchia</taxon>
        <taxon>Pteriomorphia</taxon>
        <taxon>Mytilida</taxon>
        <taxon>Mytiloidea</taxon>
        <taxon>Mytilidae</taxon>
        <taxon>Mytilinae</taxon>
        <taxon>Mytilus</taxon>
    </lineage>
</organism>
<dbReference type="GO" id="GO:0001228">
    <property type="term" value="F:DNA-binding transcription activator activity, RNA polymerase II-specific"/>
    <property type="evidence" value="ECO:0007669"/>
    <property type="project" value="TreeGrafter"/>
</dbReference>
<gene>
    <name evidence="2" type="ORF">AM593_00167</name>
</gene>
<dbReference type="Pfam" id="PF25416">
    <property type="entry name" value="GRHL1_C"/>
    <property type="match status" value="1"/>
</dbReference>
<dbReference type="EMBL" id="KV621372">
    <property type="protein sequence ID" value="OPL20150.1"/>
    <property type="molecule type" value="Genomic_DNA"/>
</dbReference>
<feature type="non-terminal residue" evidence="2">
    <location>
        <position position="1"/>
    </location>
</feature>
<evidence type="ECO:0000313" key="3">
    <source>
        <dbReference type="Proteomes" id="UP000266721"/>
    </source>
</evidence>